<feature type="short sequence motif" description="Histidine triad motif" evidence="4">
    <location>
        <begin position="124"/>
        <end position="128"/>
    </location>
</feature>
<evidence type="ECO:0000313" key="7">
    <source>
        <dbReference type="Proteomes" id="UP000095185"/>
    </source>
</evidence>
<evidence type="ECO:0000313" key="6">
    <source>
        <dbReference type="EMBL" id="AOS83973.1"/>
    </source>
</evidence>
<keyword evidence="6" id="KW-0378">Hydrolase</keyword>
<evidence type="ECO:0000256" key="2">
    <source>
        <dbReference type="PIRSR" id="PIRSR639383-1"/>
    </source>
</evidence>
<feature type="binding site" evidence="3">
    <location>
        <position position="56"/>
    </location>
    <ligand>
        <name>substrate</name>
    </ligand>
</feature>
<gene>
    <name evidence="6" type="ORF">BIU88_07330</name>
</gene>
<feature type="domain" description="HIT" evidence="5">
    <location>
        <begin position="30"/>
        <end position="139"/>
    </location>
</feature>
<dbReference type="OrthoDB" id="9784774at2"/>
<proteinExistence type="predicted"/>
<dbReference type="GO" id="GO:0016787">
    <property type="term" value="F:hydrolase activity"/>
    <property type="evidence" value="ECO:0007669"/>
    <property type="project" value="UniProtKB-KW"/>
</dbReference>
<dbReference type="PANTHER" id="PTHR42997">
    <property type="entry name" value="HIT FAMILY HYDROLASE"/>
    <property type="match status" value="1"/>
</dbReference>
<organism evidence="6 7">
    <name type="scientific">Chlorobaculum limnaeum</name>
    <dbReference type="NCBI Taxonomy" id="274537"/>
    <lineage>
        <taxon>Bacteria</taxon>
        <taxon>Pseudomonadati</taxon>
        <taxon>Chlorobiota</taxon>
        <taxon>Chlorobiia</taxon>
        <taxon>Chlorobiales</taxon>
        <taxon>Chlorobiaceae</taxon>
        <taxon>Chlorobaculum</taxon>
    </lineage>
</organism>
<evidence type="ECO:0000256" key="1">
    <source>
        <dbReference type="ARBA" id="ARBA00022741"/>
    </source>
</evidence>
<dbReference type="PANTHER" id="PTHR42997:SF1">
    <property type="entry name" value="AP-4-A PHOSPHORYLASE"/>
    <property type="match status" value="1"/>
</dbReference>
<evidence type="ECO:0000256" key="3">
    <source>
        <dbReference type="PIRSR" id="PIRSR639383-2"/>
    </source>
</evidence>
<keyword evidence="7" id="KW-1185">Reference proteome</keyword>
<dbReference type="Gene3D" id="3.30.428.10">
    <property type="entry name" value="HIT-like"/>
    <property type="match status" value="1"/>
</dbReference>
<reference evidence="6" key="1">
    <citation type="submission" date="2016-09" db="EMBL/GenBank/DDBJ databases">
        <title>Genome sequence of Chlorobaculum limnaeum.</title>
        <authorList>
            <person name="Liu Z."/>
            <person name="Tank M."/>
            <person name="Bryant D.A."/>
        </authorList>
    </citation>
    <scope>NUCLEOTIDE SEQUENCE [LARGE SCALE GENOMIC DNA]</scope>
    <source>
        <strain evidence="6">DSM 1677</strain>
    </source>
</reference>
<dbReference type="EMBL" id="CP017305">
    <property type="protein sequence ID" value="AOS83973.1"/>
    <property type="molecule type" value="Genomic_DNA"/>
</dbReference>
<dbReference type="InterPro" id="IPR011146">
    <property type="entry name" value="HIT-like"/>
</dbReference>
<dbReference type="GO" id="GO:0000166">
    <property type="term" value="F:nucleotide binding"/>
    <property type="evidence" value="ECO:0007669"/>
    <property type="project" value="UniProtKB-KW"/>
</dbReference>
<feature type="active site" description="Tele-AMP-histidine intermediate" evidence="2">
    <location>
        <position position="126"/>
    </location>
</feature>
<dbReference type="AlphaFoldDB" id="A0A1D8D1G6"/>
<dbReference type="InterPro" id="IPR039383">
    <property type="entry name" value="FHIT"/>
</dbReference>
<dbReference type="InterPro" id="IPR052908">
    <property type="entry name" value="AP-4-A_phosphorylase"/>
</dbReference>
<dbReference type="Pfam" id="PF01230">
    <property type="entry name" value="HIT"/>
    <property type="match status" value="1"/>
</dbReference>
<dbReference type="InterPro" id="IPR036265">
    <property type="entry name" value="HIT-like_sf"/>
</dbReference>
<feature type="binding site" evidence="3">
    <location>
        <position position="128"/>
    </location>
    <ligand>
        <name>substrate</name>
    </ligand>
</feature>
<accession>A0A1D8D1G6</accession>
<evidence type="ECO:0000259" key="5">
    <source>
        <dbReference type="PROSITE" id="PS51084"/>
    </source>
</evidence>
<dbReference type="SUPFAM" id="SSF54197">
    <property type="entry name" value="HIT-like"/>
    <property type="match status" value="1"/>
</dbReference>
<evidence type="ECO:0000256" key="4">
    <source>
        <dbReference type="PROSITE-ProRule" id="PRU00464"/>
    </source>
</evidence>
<dbReference type="PROSITE" id="PS51084">
    <property type="entry name" value="HIT_2"/>
    <property type="match status" value="1"/>
</dbReference>
<dbReference type="Proteomes" id="UP000095185">
    <property type="component" value="Chromosome"/>
</dbReference>
<name>A0A1D8D1G6_CHLLM</name>
<protein>
    <submittedName>
        <fullName evidence="6">HIT family hydrolase</fullName>
    </submittedName>
</protein>
<dbReference type="KEGG" id="clz:BIU88_07330"/>
<sequence length="175" mass="20377">MQRMYSPWRDVYMQTFKEEKPIVPEEGKSVFADIPPEQDEERFVLCRGEYCFAILNLYPYNCGHLMVIPYLQTPEFSDLDEKTMVEIFKMSNLCMEALKIAIKPHGFNFGANLGRVAGGSIDEHIHFHIVPRWEGDTNFMPVLGDTKVLSNDLRKTYIQLREAIQQLQSEQKEKP</sequence>
<keyword evidence="1" id="KW-0547">Nucleotide-binding</keyword>
<dbReference type="CDD" id="cd01275">
    <property type="entry name" value="FHIT"/>
    <property type="match status" value="1"/>
</dbReference>
<dbReference type="STRING" id="274537.BIU88_07330"/>
<dbReference type="RefSeq" id="WP_069810038.1">
    <property type="nucleotide sequence ID" value="NZ_CP017305.1"/>
</dbReference>